<comment type="caution">
    <text evidence="2">The sequence shown here is derived from an EMBL/GenBank/DDBJ whole genome shotgun (WGS) entry which is preliminary data.</text>
</comment>
<feature type="region of interest" description="Disordered" evidence="1">
    <location>
        <begin position="163"/>
        <end position="182"/>
    </location>
</feature>
<evidence type="ECO:0000256" key="1">
    <source>
        <dbReference type="SAM" id="MobiDB-lite"/>
    </source>
</evidence>
<dbReference type="Proteomes" id="UP000028545">
    <property type="component" value="Unassembled WGS sequence"/>
</dbReference>
<feature type="region of interest" description="Disordered" evidence="1">
    <location>
        <begin position="1"/>
        <end position="50"/>
    </location>
</feature>
<reference evidence="2 3" key="1">
    <citation type="journal article" date="2014" name="Genome Announc.">
        <title>Draft genome sequence of the pathogenic fungus Scedosporium apiospermum.</title>
        <authorList>
            <person name="Vandeputte P."/>
            <person name="Ghamrawi S."/>
            <person name="Rechenmann M."/>
            <person name="Iltis A."/>
            <person name="Giraud S."/>
            <person name="Fleury M."/>
            <person name="Thornton C."/>
            <person name="Delhaes L."/>
            <person name="Meyer W."/>
            <person name="Papon N."/>
            <person name="Bouchara J.P."/>
        </authorList>
    </citation>
    <scope>NUCLEOTIDE SEQUENCE [LARGE SCALE GENOMIC DNA]</scope>
    <source>
        <strain evidence="2 3">IHEM 14462</strain>
    </source>
</reference>
<organism evidence="2 3">
    <name type="scientific">Pseudallescheria apiosperma</name>
    <name type="common">Scedosporium apiospermum</name>
    <dbReference type="NCBI Taxonomy" id="563466"/>
    <lineage>
        <taxon>Eukaryota</taxon>
        <taxon>Fungi</taxon>
        <taxon>Dikarya</taxon>
        <taxon>Ascomycota</taxon>
        <taxon>Pezizomycotina</taxon>
        <taxon>Sordariomycetes</taxon>
        <taxon>Hypocreomycetidae</taxon>
        <taxon>Microascales</taxon>
        <taxon>Microascaceae</taxon>
        <taxon>Scedosporium</taxon>
    </lineage>
</organism>
<name>A0A084G2L7_PSEDA</name>
<dbReference type="HOGENOM" id="CLU_014331_1_0_1"/>
<protein>
    <submittedName>
        <fullName evidence="2">Uncharacterized protein</fullName>
    </submittedName>
</protein>
<dbReference type="KEGG" id="sapo:SAPIO_CDS7752"/>
<accession>A0A084G2L7</accession>
<feature type="compositionally biased region" description="Acidic residues" evidence="1">
    <location>
        <begin position="343"/>
        <end position="358"/>
    </location>
</feature>
<evidence type="ECO:0000313" key="2">
    <source>
        <dbReference type="EMBL" id="KEZ41579.1"/>
    </source>
</evidence>
<dbReference type="AlphaFoldDB" id="A0A084G2L7"/>
<gene>
    <name evidence="2" type="ORF">SAPIO_CDS7752</name>
</gene>
<dbReference type="RefSeq" id="XP_016641378.1">
    <property type="nucleotide sequence ID" value="XM_016789551.1"/>
</dbReference>
<dbReference type="OrthoDB" id="5223319at2759"/>
<feature type="region of interest" description="Disordered" evidence="1">
    <location>
        <begin position="343"/>
        <end position="371"/>
    </location>
</feature>
<dbReference type="VEuPathDB" id="FungiDB:SAPIO_CDS7752"/>
<sequence length="586" mass="65682">MEPIVIGSSSSPPKPIDTPSSRSSKDPPTFTPEAMDGEDEPEYDDYRPSRSLPRTLINHCRIYLEDQLFVHAIELANSLLTSGPAVLDGKVSPAFVLPPVQLGFINNLIIHPKHTSRPETAERREISALALIYLENLMKMVGPVNANFVAAFNFNPNYTPRPRASRGLGSDDDDSHLHDFGDVGEDEENARIVSKLGNEESIWNCGHDFWSVVGWAFNCSVIHPSRWKYWGIWLDFMLRVLEADFLERVKEDEAAHELAGRTGDCDYRMTKQSLIVGYATRRGGRTNGVKWVVKALFADGHQASLSLFTEVFPLETKDLPRGQNKRKREPVLDLENFKYADYGDTDDELEESGPEDDLMSLASTPRKPARRIQNEEPLTKFEHYEENAEALHDLVPLRLRIISLLAQVAHCMPKLFISLDDLLGEFANAMKELPLPLFTAMITPSSINPLDKDFMTLLLSELLDLTLPAKYLNPAKVDKEADHAGRITQAILERCFLPHAAETSSVEDNAKLSCLLETVMLIMFDNDDLTLTASLREAVQTGIAAREKRAKVRRLGRVGVVNEYDVLAKKVLDGSSEMMRKILGAL</sequence>
<dbReference type="EMBL" id="JOWA01000110">
    <property type="protein sequence ID" value="KEZ41579.1"/>
    <property type="molecule type" value="Genomic_DNA"/>
</dbReference>
<evidence type="ECO:0000313" key="3">
    <source>
        <dbReference type="Proteomes" id="UP000028545"/>
    </source>
</evidence>
<keyword evidence="3" id="KW-1185">Reference proteome</keyword>
<dbReference type="OMA" id="IGWAFNC"/>
<dbReference type="GeneID" id="27726824"/>
<proteinExistence type="predicted"/>